<name>A0ABW3U1N2_9BACL</name>
<organism evidence="2 3">
    <name type="scientific">Sporosarcina contaminans</name>
    <dbReference type="NCBI Taxonomy" id="633403"/>
    <lineage>
        <taxon>Bacteria</taxon>
        <taxon>Bacillati</taxon>
        <taxon>Bacillota</taxon>
        <taxon>Bacilli</taxon>
        <taxon>Bacillales</taxon>
        <taxon>Caryophanaceae</taxon>
        <taxon>Sporosarcina</taxon>
    </lineage>
</organism>
<dbReference type="Proteomes" id="UP001597231">
    <property type="component" value="Unassembled WGS sequence"/>
</dbReference>
<dbReference type="InterPro" id="IPR037523">
    <property type="entry name" value="VOC_core"/>
</dbReference>
<keyword evidence="3" id="KW-1185">Reference proteome</keyword>
<dbReference type="RefSeq" id="WP_381480776.1">
    <property type="nucleotide sequence ID" value="NZ_JBHTLT010000047.1"/>
</dbReference>
<evidence type="ECO:0000313" key="3">
    <source>
        <dbReference type="Proteomes" id="UP001597231"/>
    </source>
</evidence>
<evidence type="ECO:0000313" key="2">
    <source>
        <dbReference type="EMBL" id="MFD1205527.1"/>
    </source>
</evidence>
<dbReference type="InterPro" id="IPR029068">
    <property type="entry name" value="Glyas_Bleomycin-R_OHBP_Dase"/>
</dbReference>
<protein>
    <submittedName>
        <fullName evidence="2">VOC family protein</fullName>
    </submittedName>
</protein>
<evidence type="ECO:0000259" key="1">
    <source>
        <dbReference type="PROSITE" id="PS51819"/>
    </source>
</evidence>
<dbReference type="Gene3D" id="3.10.180.10">
    <property type="entry name" value="2,3-Dihydroxybiphenyl 1,2-Dioxygenase, domain 1"/>
    <property type="match status" value="1"/>
</dbReference>
<accession>A0ABW3U1N2</accession>
<gene>
    <name evidence="2" type="ORF">ACFQ38_10495</name>
</gene>
<sequence>MLFEKVDTVFIPVQNIEKAMPFYVDVLGGTPGWTDNNGNYQTIAFGNTSVTLCSIEHKLEKKLDTSLFSLYTTSIEKAHAYIASHGIDVSEVKEEGAAYFIMKDPDCNRIEICSY</sequence>
<dbReference type="PROSITE" id="PS51819">
    <property type="entry name" value="VOC"/>
    <property type="match status" value="1"/>
</dbReference>
<dbReference type="Pfam" id="PF00903">
    <property type="entry name" value="Glyoxalase"/>
    <property type="match status" value="1"/>
</dbReference>
<reference evidence="3" key="1">
    <citation type="journal article" date="2019" name="Int. J. Syst. Evol. Microbiol.">
        <title>The Global Catalogue of Microorganisms (GCM) 10K type strain sequencing project: providing services to taxonomists for standard genome sequencing and annotation.</title>
        <authorList>
            <consortium name="The Broad Institute Genomics Platform"/>
            <consortium name="The Broad Institute Genome Sequencing Center for Infectious Disease"/>
            <person name="Wu L."/>
            <person name="Ma J."/>
        </authorList>
    </citation>
    <scope>NUCLEOTIDE SEQUENCE [LARGE SCALE GENOMIC DNA]</scope>
    <source>
        <strain evidence="3">CCUG 53915</strain>
    </source>
</reference>
<proteinExistence type="predicted"/>
<comment type="caution">
    <text evidence="2">The sequence shown here is derived from an EMBL/GenBank/DDBJ whole genome shotgun (WGS) entry which is preliminary data.</text>
</comment>
<dbReference type="SUPFAM" id="SSF54593">
    <property type="entry name" value="Glyoxalase/Bleomycin resistance protein/Dihydroxybiphenyl dioxygenase"/>
    <property type="match status" value="1"/>
</dbReference>
<feature type="domain" description="VOC" evidence="1">
    <location>
        <begin position="5"/>
        <end position="115"/>
    </location>
</feature>
<dbReference type="EMBL" id="JBHTLT010000047">
    <property type="protein sequence ID" value="MFD1205527.1"/>
    <property type="molecule type" value="Genomic_DNA"/>
</dbReference>
<dbReference type="InterPro" id="IPR004360">
    <property type="entry name" value="Glyas_Fos-R_dOase_dom"/>
</dbReference>